<dbReference type="KEGG" id="sand:H3309_13140"/>
<dbReference type="Proteomes" id="UP000515292">
    <property type="component" value="Chromosome"/>
</dbReference>
<accession>A0A7G5IFZ9</accession>
<reference evidence="1 2" key="1">
    <citation type="submission" date="2020-07" db="EMBL/GenBank/DDBJ databases">
        <title>Complete genome sequence for Sandaracinobacter sp. M6.</title>
        <authorList>
            <person name="Tang Y."/>
            <person name="Liu Q."/>
            <person name="Guo Z."/>
            <person name="Lei P."/>
            <person name="Huang B."/>
        </authorList>
    </citation>
    <scope>NUCLEOTIDE SEQUENCE [LARGE SCALE GENOMIC DNA]</scope>
    <source>
        <strain evidence="1 2">M6</strain>
    </source>
</reference>
<evidence type="ECO:0000313" key="1">
    <source>
        <dbReference type="EMBL" id="QMW22291.1"/>
    </source>
</evidence>
<organism evidence="1 2">
    <name type="scientific">Sandaracinobacteroides saxicola</name>
    <dbReference type="NCBI Taxonomy" id="2759707"/>
    <lineage>
        <taxon>Bacteria</taxon>
        <taxon>Pseudomonadati</taxon>
        <taxon>Pseudomonadota</taxon>
        <taxon>Alphaproteobacteria</taxon>
        <taxon>Sphingomonadales</taxon>
        <taxon>Sphingosinicellaceae</taxon>
        <taxon>Sandaracinobacteroides</taxon>
    </lineage>
</organism>
<sequence length="190" mass="21029">MPVGVFLAAGAPLWATMIPTEVKLVNPTSAESQANAVWSMRAALNVAALQCQKSPFLATVRNYNDFLRHHSDELVGAMRGMQGYYRRVKGAKTAQREFDSYTTRTYQSYASFDAQRAFCETAALVGREALRVRKGRLGAAALAAVPDIRKSLADFSGNERGFAVDRNWVTVPQIGDPCIDERGRPIRRCR</sequence>
<protein>
    <submittedName>
        <fullName evidence="1">Uncharacterized protein</fullName>
    </submittedName>
</protein>
<gene>
    <name evidence="1" type="ORF">H3309_13140</name>
</gene>
<dbReference type="RefSeq" id="WP_182295136.1">
    <property type="nucleotide sequence ID" value="NZ_CP059851.1"/>
</dbReference>
<dbReference type="EMBL" id="CP059851">
    <property type="protein sequence ID" value="QMW22291.1"/>
    <property type="molecule type" value="Genomic_DNA"/>
</dbReference>
<name>A0A7G5IFZ9_9SPHN</name>
<evidence type="ECO:0000313" key="2">
    <source>
        <dbReference type="Proteomes" id="UP000515292"/>
    </source>
</evidence>
<keyword evidence="2" id="KW-1185">Reference proteome</keyword>
<dbReference type="AlphaFoldDB" id="A0A7G5IFZ9"/>
<proteinExistence type="predicted"/>